<keyword evidence="2" id="KW-1185">Reference proteome</keyword>
<organism evidence="1 2">
    <name type="scientific">Caproicibacterium argilliputei</name>
    <dbReference type="NCBI Taxonomy" id="3030016"/>
    <lineage>
        <taxon>Bacteria</taxon>
        <taxon>Bacillati</taxon>
        <taxon>Bacillota</taxon>
        <taxon>Clostridia</taxon>
        <taxon>Eubacteriales</taxon>
        <taxon>Oscillospiraceae</taxon>
        <taxon>Caproicibacterium</taxon>
    </lineage>
</organism>
<dbReference type="KEGG" id="carl:PXC00_12545"/>
<reference evidence="1 2" key="2">
    <citation type="submission" date="2024-06" db="EMBL/GenBank/DDBJ databases">
        <title>Caproicibacterium argilliputei sp. nov, a novel caproic acid producing anaerobic bacterium isolated from pit mud.</title>
        <authorList>
            <person name="Xia S."/>
        </authorList>
    </citation>
    <scope>NUCLEOTIDE SEQUENCE [LARGE SCALE GENOMIC DNA]</scope>
    <source>
        <strain evidence="1 2">ZCY20-5</strain>
    </source>
</reference>
<evidence type="ECO:0000313" key="1">
    <source>
        <dbReference type="EMBL" id="WOC32006.1"/>
    </source>
</evidence>
<reference evidence="2" key="3">
    <citation type="submission" date="2024-06" db="EMBL/GenBank/DDBJ databases">
        <authorList>
            <person name="Zeng C."/>
        </authorList>
    </citation>
    <scope>NUCLEOTIDE SEQUENCE [LARGE SCALE GENOMIC DNA]</scope>
    <source>
        <strain evidence="2">ZCY20-5</strain>
    </source>
</reference>
<accession>A0AA97D854</accession>
<reference evidence="2" key="1">
    <citation type="submission" date="2024-06" db="EMBL/GenBank/DDBJ databases">
        <title>Caproicibacterium argilliputei sp. nov, a novel caproic acid producing anaerobic bacterium isolated from pit mud.</title>
        <authorList>
            <person name="Zeng C."/>
        </authorList>
    </citation>
    <scope>NUCLEOTIDE SEQUENCE [LARGE SCALE GENOMIC DNA]</scope>
    <source>
        <strain evidence="2">ZCY20-5</strain>
    </source>
</reference>
<name>A0AA97D854_9FIRM</name>
<protein>
    <submittedName>
        <fullName evidence="1">Uncharacterized protein</fullName>
    </submittedName>
</protein>
<dbReference type="EMBL" id="CP135996">
    <property type="protein sequence ID" value="WOC32006.1"/>
    <property type="molecule type" value="Genomic_DNA"/>
</dbReference>
<dbReference type="RefSeq" id="WP_275844813.1">
    <property type="nucleotide sequence ID" value="NZ_CP135996.1"/>
</dbReference>
<dbReference type="Proteomes" id="UP001300604">
    <property type="component" value="Chromosome"/>
</dbReference>
<evidence type="ECO:0000313" key="2">
    <source>
        <dbReference type="Proteomes" id="UP001300604"/>
    </source>
</evidence>
<proteinExistence type="predicted"/>
<gene>
    <name evidence="1" type="ORF">PXC00_12545</name>
</gene>
<sequence length="129" mass="14908">MAVVIVASIFMGFQFMQYRDELVRVFYGQFRIATFQGWEDRPIRTLLERQSFDREMDGLITNVNDREYEISGEHTGKELRDFTCYVYQKDDQLVLFSPAKARCAVLSEQDAAALQALLAPENLDKRAIG</sequence>
<dbReference type="AlphaFoldDB" id="A0AA97D854"/>